<organism evidence="1 2">
    <name type="scientific">Caerostris darwini</name>
    <dbReference type="NCBI Taxonomy" id="1538125"/>
    <lineage>
        <taxon>Eukaryota</taxon>
        <taxon>Metazoa</taxon>
        <taxon>Ecdysozoa</taxon>
        <taxon>Arthropoda</taxon>
        <taxon>Chelicerata</taxon>
        <taxon>Arachnida</taxon>
        <taxon>Araneae</taxon>
        <taxon>Araneomorphae</taxon>
        <taxon>Entelegynae</taxon>
        <taxon>Araneoidea</taxon>
        <taxon>Araneidae</taxon>
        <taxon>Caerostris</taxon>
    </lineage>
</organism>
<evidence type="ECO:0000313" key="1">
    <source>
        <dbReference type="EMBL" id="GIY28719.1"/>
    </source>
</evidence>
<comment type="caution">
    <text evidence="1">The sequence shown here is derived from an EMBL/GenBank/DDBJ whole genome shotgun (WGS) entry which is preliminary data.</text>
</comment>
<evidence type="ECO:0000313" key="2">
    <source>
        <dbReference type="Proteomes" id="UP001054837"/>
    </source>
</evidence>
<gene>
    <name evidence="1" type="ORF">CDAR_375591</name>
</gene>
<dbReference type="EMBL" id="BPLQ01007213">
    <property type="protein sequence ID" value="GIY28719.1"/>
    <property type="molecule type" value="Genomic_DNA"/>
</dbReference>
<protein>
    <submittedName>
        <fullName evidence="1">Uncharacterized protein</fullName>
    </submittedName>
</protein>
<name>A0AAV4S703_9ARAC</name>
<accession>A0AAV4S703</accession>
<keyword evidence="2" id="KW-1185">Reference proteome</keyword>
<dbReference type="AlphaFoldDB" id="A0AAV4S703"/>
<reference evidence="1 2" key="1">
    <citation type="submission" date="2021-06" db="EMBL/GenBank/DDBJ databases">
        <title>Caerostris darwini draft genome.</title>
        <authorList>
            <person name="Kono N."/>
            <person name="Arakawa K."/>
        </authorList>
    </citation>
    <scope>NUCLEOTIDE SEQUENCE [LARGE SCALE GENOMIC DNA]</scope>
</reference>
<sequence>MSLVFYICLPGELRALSFERKKHLGLIDPHFRLVWQKTLKTSPNNSVDNARHLQNIKGNGSYHLSSDRRQQREDPVGIEIGITSLRFPIRIVPWGASLQSIDQDRPQRRRALYLFSKIIECITNPTEQQTTQFLQCRHFPFLLAWPLSVSLFANLLDRIPSGHSKTTRALLPVASASHRSQRKSAPSFSTPLYFRQPRKDLITTTARILFLMADSYPGNEINQLSSTDDDALCPKLYLQQKKGCATISTPVATGCQ</sequence>
<proteinExistence type="predicted"/>
<dbReference type="Proteomes" id="UP001054837">
    <property type="component" value="Unassembled WGS sequence"/>
</dbReference>